<reference evidence="1 2" key="2">
    <citation type="journal article" date="2014" name="Proc. Natl. Acad. Sci. U.S.A.">
        <title>Trajectory and genomic determinants of fungal-pathogen speciation and host adaptation.</title>
        <authorList>
            <person name="Hu X."/>
            <person name="Xiao G."/>
            <person name="Zheng P."/>
            <person name="Shang Y."/>
            <person name="Su Y."/>
            <person name="Zhang X."/>
            <person name="Liu X."/>
            <person name="Zhan S."/>
            <person name="St Leger R.J."/>
            <person name="Wang C."/>
        </authorList>
    </citation>
    <scope>GENOME REANNOTATION</scope>
    <source>
        <strain evidence="2">ARSEF 23 / ATCC MYA-3075</strain>
    </source>
</reference>
<dbReference type="HOGENOM" id="CLU_1468523_0_0_1"/>
<dbReference type="GeneID" id="19260437"/>
<keyword evidence="2" id="KW-1185">Reference proteome</keyword>
<name>E9F1V3_METRA</name>
<dbReference type="KEGG" id="maj:MAA_06151"/>
<accession>E9F1V3</accession>
<protein>
    <submittedName>
        <fullName evidence="1">Uncharacterized protein</fullName>
    </submittedName>
</protein>
<comment type="caution">
    <text evidence="1">The sequence shown here is derived from an EMBL/GenBank/DDBJ whole genome shotgun (WGS) entry which is preliminary data.</text>
</comment>
<dbReference type="EMBL" id="ADNJ02000006">
    <property type="protein sequence ID" value="EFY98042.1"/>
    <property type="molecule type" value="Genomic_DNA"/>
</dbReference>
<proteinExistence type="predicted"/>
<dbReference type="RefSeq" id="XP_007822340.1">
    <property type="nucleotide sequence ID" value="XM_007824149.1"/>
</dbReference>
<gene>
    <name evidence="1" type="ORF">MAA_06151</name>
</gene>
<organism evidence="1 2">
    <name type="scientific">Metarhizium robertsii (strain ARSEF 23 / ATCC MYA-3075)</name>
    <name type="common">Metarhizium anisopliae (strain ARSEF 23)</name>
    <dbReference type="NCBI Taxonomy" id="655844"/>
    <lineage>
        <taxon>Eukaryota</taxon>
        <taxon>Fungi</taxon>
        <taxon>Dikarya</taxon>
        <taxon>Ascomycota</taxon>
        <taxon>Pezizomycotina</taxon>
        <taxon>Sordariomycetes</taxon>
        <taxon>Hypocreomycetidae</taxon>
        <taxon>Hypocreales</taxon>
        <taxon>Clavicipitaceae</taxon>
        <taxon>Metarhizium</taxon>
    </lineage>
</organism>
<evidence type="ECO:0000313" key="1">
    <source>
        <dbReference type="EMBL" id="EFY98042.1"/>
    </source>
</evidence>
<dbReference type="Proteomes" id="UP000002498">
    <property type="component" value="Unassembled WGS sequence"/>
</dbReference>
<reference evidence="1 2" key="1">
    <citation type="journal article" date="2011" name="PLoS Genet.">
        <title>Genome sequencing and comparative transcriptomics of the model entomopathogenic fungi Metarhizium anisopliae and M. acridum.</title>
        <authorList>
            <person name="Gao Q."/>
            <person name="Jin K."/>
            <person name="Ying S.H."/>
            <person name="Zhang Y."/>
            <person name="Xiao G."/>
            <person name="Shang Y."/>
            <person name="Duan Z."/>
            <person name="Hu X."/>
            <person name="Xie X.Q."/>
            <person name="Zhou G."/>
            <person name="Peng G."/>
            <person name="Luo Z."/>
            <person name="Huang W."/>
            <person name="Wang B."/>
            <person name="Fang W."/>
            <person name="Wang S."/>
            <person name="Zhong Y."/>
            <person name="Ma L.J."/>
            <person name="St Leger R.J."/>
            <person name="Zhao G.P."/>
            <person name="Pei Y."/>
            <person name="Feng M.G."/>
            <person name="Xia Y."/>
            <person name="Wang C."/>
        </authorList>
    </citation>
    <scope>NUCLEOTIDE SEQUENCE [LARGE SCALE GENOMIC DNA]</scope>
    <source>
        <strain evidence="2">ARSEF 23 / ATCC MYA-3075</strain>
    </source>
</reference>
<dbReference type="AlphaFoldDB" id="E9F1V3"/>
<sequence>MCVSTYLVGEFLPCEAAAAAFSAHCLILLDPRSFSQACCFAVRGGLDWTSPDDNVGPCHKCKQSGEPGGSTSRLLKLLSNSGLSRLSTAIEFEAFEAAIEVGAFGAFEAFQAAIEFRAFEAFQAAIEVGAFGAFEAFQAAIEFRAFEAFQAAIEVGAFGAFEAFQAAIEFRAFEAFNCYRIRGF</sequence>
<evidence type="ECO:0000313" key="2">
    <source>
        <dbReference type="Proteomes" id="UP000002498"/>
    </source>
</evidence>